<organism evidence="1">
    <name type="scientific">marine sediment metagenome</name>
    <dbReference type="NCBI Taxonomy" id="412755"/>
    <lineage>
        <taxon>unclassified sequences</taxon>
        <taxon>metagenomes</taxon>
        <taxon>ecological metagenomes</taxon>
    </lineage>
</organism>
<dbReference type="Gene3D" id="3.30.2000.30">
    <property type="match status" value="1"/>
</dbReference>
<dbReference type="AlphaFoldDB" id="A0A0F9P5U2"/>
<sequence>MRNLFEGIYSKFEADTNLAAAVTALYNTEAPANAVFPYIVFSLISNTIDLDSSQNWEDYLLQFNIFDDDPSSGDICDIYELLKG</sequence>
<comment type="caution">
    <text evidence="1">The sequence shown here is derived from an EMBL/GenBank/DDBJ whole genome shotgun (WGS) entry which is preliminary data.</text>
</comment>
<accession>A0A0F9P5U2</accession>
<name>A0A0F9P5U2_9ZZZZ</name>
<protein>
    <submittedName>
        <fullName evidence="1">Uncharacterized protein</fullName>
    </submittedName>
</protein>
<reference evidence="1" key="1">
    <citation type="journal article" date="2015" name="Nature">
        <title>Complex archaea that bridge the gap between prokaryotes and eukaryotes.</title>
        <authorList>
            <person name="Spang A."/>
            <person name="Saw J.H."/>
            <person name="Jorgensen S.L."/>
            <person name="Zaremba-Niedzwiedzka K."/>
            <person name="Martijn J."/>
            <person name="Lind A.E."/>
            <person name="van Eijk R."/>
            <person name="Schleper C."/>
            <person name="Guy L."/>
            <person name="Ettema T.J."/>
        </authorList>
    </citation>
    <scope>NUCLEOTIDE SEQUENCE</scope>
</reference>
<proteinExistence type="predicted"/>
<gene>
    <name evidence="1" type="ORF">LCGC14_1255340</name>
</gene>
<dbReference type="EMBL" id="LAZR01006914">
    <property type="protein sequence ID" value="KKM88787.1"/>
    <property type="molecule type" value="Genomic_DNA"/>
</dbReference>
<dbReference type="InterPro" id="IPR053745">
    <property type="entry name" value="Viral_Tail_Comp_sf"/>
</dbReference>
<feature type="non-terminal residue" evidence="1">
    <location>
        <position position="84"/>
    </location>
</feature>
<evidence type="ECO:0000313" key="1">
    <source>
        <dbReference type="EMBL" id="KKM88787.1"/>
    </source>
</evidence>